<dbReference type="EMBL" id="JBBWRZ010000002">
    <property type="protein sequence ID" value="KAK8243698.1"/>
    <property type="molecule type" value="Genomic_DNA"/>
</dbReference>
<keyword evidence="2" id="KW-1133">Transmembrane helix</keyword>
<keyword evidence="2" id="KW-0472">Membrane</keyword>
<accession>A0ABR1YYD7</accession>
<reference evidence="3 4" key="1">
    <citation type="submission" date="2024-04" db="EMBL/GenBank/DDBJ databases">
        <title>Phyllosticta paracitricarpa is synonymous to the EU quarantine fungus P. citricarpa based on phylogenomic analyses.</title>
        <authorList>
            <consortium name="Lawrence Berkeley National Laboratory"/>
            <person name="Van Ingen-Buijs V.A."/>
            <person name="Van Westerhoven A.C."/>
            <person name="Haridas S."/>
            <person name="Skiadas P."/>
            <person name="Martin F."/>
            <person name="Groenewald J.Z."/>
            <person name="Crous P.W."/>
            <person name="Seidl M.F."/>
        </authorList>
    </citation>
    <scope>NUCLEOTIDE SEQUENCE [LARGE SCALE GENOMIC DNA]</scope>
    <source>
        <strain evidence="3 4">CBS 123374</strain>
    </source>
</reference>
<proteinExistence type="predicted"/>
<dbReference type="Proteomes" id="UP001492380">
    <property type="component" value="Unassembled WGS sequence"/>
</dbReference>
<feature type="compositionally biased region" description="Basic and acidic residues" evidence="1">
    <location>
        <begin position="82"/>
        <end position="113"/>
    </location>
</feature>
<organism evidence="3 4">
    <name type="scientific">Phyllosticta capitalensis</name>
    <dbReference type="NCBI Taxonomy" id="121624"/>
    <lineage>
        <taxon>Eukaryota</taxon>
        <taxon>Fungi</taxon>
        <taxon>Dikarya</taxon>
        <taxon>Ascomycota</taxon>
        <taxon>Pezizomycotina</taxon>
        <taxon>Dothideomycetes</taxon>
        <taxon>Dothideomycetes incertae sedis</taxon>
        <taxon>Botryosphaeriales</taxon>
        <taxon>Phyllostictaceae</taxon>
        <taxon>Phyllosticta</taxon>
    </lineage>
</organism>
<gene>
    <name evidence="3" type="ORF">HDK90DRAFT_475589</name>
</gene>
<evidence type="ECO:0000256" key="1">
    <source>
        <dbReference type="SAM" id="MobiDB-lite"/>
    </source>
</evidence>
<dbReference type="PANTHER" id="PTHR28251:SF1">
    <property type="entry name" value="V-TYPE ATPASE ASSEMBLY FACTOR PKR1"/>
    <property type="match status" value="1"/>
</dbReference>
<evidence type="ECO:0000313" key="4">
    <source>
        <dbReference type="Proteomes" id="UP001492380"/>
    </source>
</evidence>
<feature type="compositionally biased region" description="Acidic residues" evidence="1">
    <location>
        <begin position="114"/>
        <end position="130"/>
    </location>
</feature>
<feature type="transmembrane region" description="Helical" evidence="2">
    <location>
        <begin position="48"/>
        <end position="66"/>
    </location>
</feature>
<protein>
    <submittedName>
        <fullName evidence="3">ER protein Pkr1-domain-containing protein</fullName>
    </submittedName>
</protein>
<evidence type="ECO:0000256" key="2">
    <source>
        <dbReference type="SAM" id="Phobius"/>
    </source>
</evidence>
<dbReference type="Pfam" id="PF08636">
    <property type="entry name" value="Pkr1"/>
    <property type="match status" value="1"/>
</dbReference>
<keyword evidence="2" id="KW-0812">Transmembrane</keyword>
<dbReference type="PANTHER" id="PTHR28251">
    <property type="entry name" value="V-TYPE ATPASE ASSEMBLY FACTOR PKR1"/>
    <property type="match status" value="1"/>
</dbReference>
<feature type="compositionally biased region" description="Low complexity" evidence="1">
    <location>
        <begin position="152"/>
        <end position="166"/>
    </location>
</feature>
<evidence type="ECO:0000313" key="3">
    <source>
        <dbReference type="EMBL" id="KAK8243698.1"/>
    </source>
</evidence>
<comment type="caution">
    <text evidence="3">The sequence shown here is derived from an EMBL/GenBank/DDBJ whole genome shotgun (WGS) entry which is preliminary data.</text>
</comment>
<dbReference type="InterPro" id="IPR013945">
    <property type="entry name" value="Pkr1"/>
</dbReference>
<sequence>MSAFFENLWNSIFTPGPTPTLLVATNASFAALQLVLFALLLATYSIHFVVLSGLCGGLWWSINWFANELRAATEKEEAAKKLRERRERDRAEKSRDKSDFDQQHAEGVGRDGGEGEGMDTGDDTETETETEVTRKGGAAGQKAREGALPMESASAAQTATTTGTSSLGVEEAALKKRRSMGDGTESSTDSEWEKIEQER</sequence>
<name>A0ABR1YYD7_9PEZI</name>
<feature type="region of interest" description="Disordered" evidence="1">
    <location>
        <begin position="82"/>
        <end position="199"/>
    </location>
</feature>
<keyword evidence="4" id="KW-1185">Reference proteome</keyword>
<feature type="transmembrane region" description="Helical" evidence="2">
    <location>
        <begin position="20"/>
        <end position="41"/>
    </location>
</feature>